<evidence type="ECO:0000256" key="1">
    <source>
        <dbReference type="ARBA" id="ARBA00010617"/>
    </source>
</evidence>
<keyword evidence="3 7" id="KW-0479">Metal-binding</keyword>
<accession>A0ABP4SQ22</accession>
<dbReference type="CDD" id="cd11029">
    <property type="entry name" value="CYP107-like"/>
    <property type="match status" value="1"/>
</dbReference>
<dbReference type="PRINTS" id="PR00385">
    <property type="entry name" value="P450"/>
</dbReference>
<evidence type="ECO:0000256" key="3">
    <source>
        <dbReference type="ARBA" id="ARBA00022723"/>
    </source>
</evidence>
<comment type="similarity">
    <text evidence="1 7">Belongs to the cytochrome P450 family.</text>
</comment>
<gene>
    <name evidence="8" type="ORF">GCM10009765_26360</name>
</gene>
<name>A0ABP4SQ22_9ACTN</name>
<dbReference type="InterPro" id="IPR001128">
    <property type="entry name" value="Cyt_P450"/>
</dbReference>
<dbReference type="PRINTS" id="PR00359">
    <property type="entry name" value="BP450"/>
</dbReference>
<organism evidence="8 9">
    <name type="scientific">Fodinicola feengrottensis</name>
    <dbReference type="NCBI Taxonomy" id="435914"/>
    <lineage>
        <taxon>Bacteria</taxon>
        <taxon>Bacillati</taxon>
        <taxon>Actinomycetota</taxon>
        <taxon>Actinomycetes</taxon>
        <taxon>Mycobacteriales</taxon>
        <taxon>Fodinicola</taxon>
    </lineage>
</organism>
<dbReference type="Gene3D" id="1.10.630.10">
    <property type="entry name" value="Cytochrome P450"/>
    <property type="match status" value="1"/>
</dbReference>
<dbReference type="InterPro" id="IPR036396">
    <property type="entry name" value="Cyt_P450_sf"/>
</dbReference>
<dbReference type="Pfam" id="PF00067">
    <property type="entry name" value="p450"/>
    <property type="match status" value="1"/>
</dbReference>
<keyword evidence="6 7" id="KW-0503">Monooxygenase</keyword>
<reference evidence="9" key="1">
    <citation type="journal article" date="2019" name="Int. J. Syst. Evol. Microbiol.">
        <title>The Global Catalogue of Microorganisms (GCM) 10K type strain sequencing project: providing services to taxonomists for standard genome sequencing and annotation.</title>
        <authorList>
            <consortium name="The Broad Institute Genomics Platform"/>
            <consortium name="The Broad Institute Genome Sequencing Center for Infectious Disease"/>
            <person name="Wu L."/>
            <person name="Ma J."/>
        </authorList>
    </citation>
    <scope>NUCLEOTIDE SEQUENCE [LARGE SCALE GENOMIC DNA]</scope>
    <source>
        <strain evidence="9">JCM 14718</strain>
    </source>
</reference>
<proteinExistence type="inferred from homology"/>
<protein>
    <submittedName>
        <fullName evidence="8">Cytochrome P450</fullName>
    </submittedName>
</protein>
<keyword evidence="9" id="KW-1185">Reference proteome</keyword>
<comment type="caution">
    <text evidence="8">The sequence shown here is derived from an EMBL/GenBank/DDBJ whole genome shotgun (WGS) entry which is preliminary data.</text>
</comment>
<evidence type="ECO:0000256" key="7">
    <source>
        <dbReference type="RuleBase" id="RU000461"/>
    </source>
</evidence>
<dbReference type="PANTHER" id="PTHR46696:SF1">
    <property type="entry name" value="CYTOCHROME P450 YJIB-RELATED"/>
    <property type="match status" value="1"/>
</dbReference>
<dbReference type="EMBL" id="BAAANY010000009">
    <property type="protein sequence ID" value="GAA1675777.1"/>
    <property type="molecule type" value="Genomic_DNA"/>
</dbReference>
<keyword evidence="4 7" id="KW-0560">Oxidoreductase</keyword>
<evidence type="ECO:0000256" key="4">
    <source>
        <dbReference type="ARBA" id="ARBA00023002"/>
    </source>
</evidence>
<evidence type="ECO:0000313" key="8">
    <source>
        <dbReference type="EMBL" id="GAA1675777.1"/>
    </source>
</evidence>
<dbReference type="PANTHER" id="PTHR46696">
    <property type="entry name" value="P450, PUTATIVE (EUROFUNG)-RELATED"/>
    <property type="match status" value="1"/>
</dbReference>
<dbReference type="SUPFAM" id="SSF48264">
    <property type="entry name" value="Cytochrome P450"/>
    <property type="match status" value="1"/>
</dbReference>
<keyword evidence="2 7" id="KW-0349">Heme</keyword>
<evidence type="ECO:0000256" key="6">
    <source>
        <dbReference type="ARBA" id="ARBA00023033"/>
    </source>
</evidence>
<evidence type="ECO:0000256" key="5">
    <source>
        <dbReference type="ARBA" id="ARBA00023004"/>
    </source>
</evidence>
<dbReference type="Proteomes" id="UP001500618">
    <property type="component" value="Unassembled WGS sequence"/>
</dbReference>
<dbReference type="InterPro" id="IPR017972">
    <property type="entry name" value="Cyt_P450_CS"/>
</dbReference>
<evidence type="ECO:0000256" key="2">
    <source>
        <dbReference type="ARBA" id="ARBA00022617"/>
    </source>
</evidence>
<sequence>MAQPVTQEQLIQDPHPIYAKLREDAPVSPMQMMTFSGRGWVVTGYAEAREAFTHPALSRDGNKYFGALDTGLDERVRAAMNHHMLNSDPPDHTRLRRMVVKVFTARRIAALAPRITEIATELLDAVKPGEPVDIIDAFGFPLPIRVICELLGIPSRDQDAFREWSNVIVAGAFAGDKLPVAAKAMTDYIHELLARKRTNPADDLLSDLIAVRDEGDALTEDELTSMVFLLLIAGHETTVNLIGNGLYLLLTHPDQLDRLRADRDLVPSAIEEVLRYEGPLRSALPRFATADLELGGVTISHGDIVMISPLAANRDSDRFDDAETFDVGRGHTQHVAFGHGLHFCLGAPLARLEGKIALELILERFGTLELATELDQLVWRPSGLMRGLAALPVSVTLAASR</sequence>
<keyword evidence="5 7" id="KW-0408">Iron</keyword>
<evidence type="ECO:0000313" key="9">
    <source>
        <dbReference type="Proteomes" id="UP001500618"/>
    </source>
</evidence>
<dbReference type="RefSeq" id="WP_344310227.1">
    <property type="nucleotide sequence ID" value="NZ_BAAANY010000009.1"/>
</dbReference>
<dbReference type="InterPro" id="IPR002397">
    <property type="entry name" value="Cyt_P450_B"/>
</dbReference>
<dbReference type="PROSITE" id="PS00086">
    <property type="entry name" value="CYTOCHROME_P450"/>
    <property type="match status" value="1"/>
</dbReference>